<evidence type="ECO:0000256" key="2">
    <source>
        <dbReference type="ARBA" id="ARBA00022801"/>
    </source>
</evidence>
<dbReference type="SMART" id="SM00507">
    <property type="entry name" value="HNHc"/>
    <property type="match status" value="1"/>
</dbReference>
<organism evidence="6 7">
    <name type="scientific">Macrococcus equipercicus</name>
    <dbReference type="NCBI Taxonomy" id="69967"/>
    <lineage>
        <taxon>Bacteria</taxon>
        <taxon>Bacillati</taxon>
        <taxon>Bacillota</taxon>
        <taxon>Bacilli</taxon>
        <taxon>Bacillales</taxon>
        <taxon>Staphylococcaceae</taxon>
        <taxon>Macrococcus</taxon>
    </lineage>
</organism>
<evidence type="ECO:0000313" key="6">
    <source>
        <dbReference type="EMBL" id="KAA1039128.1"/>
    </source>
</evidence>
<keyword evidence="7" id="KW-1185">Reference proteome</keyword>
<keyword evidence="2" id="KW-0378">Hydrolase</keyword>
<reference evidence="6 7" key="1">
    <citation type="submission" date="2019-09" db="EMBL/GenBank/DDBJ databases">
        <authorList>
            <person name="Mazhar S."/>
            <person name="Altermann E."/>
            <person name="Hill C."/>
            <person name="Mcauliffe O."/>
        </authorList>
    </citation>
    <scope>NUCLEOTIDE SEQUENCE [LARGE SCALE GENOMIC DNA]</scope>
    <source>
        <strain evidence="6 7">ATCC 51831</strain>
    </source>
</reference>
<name>A0ABQ6R7Q8_9STAP</name>
<accession>A0ABQ6R7Q8</accession>
<proteinExistence type="inferred from homology"/>
<dbReference type="PANTHER" id="PTHR41286">
    <property type="entry name" value="HNH NUCLEASE YAJD-RELATED"/>
    <property type="match status" value="1"/>
</dbReference>
<keyword evidence="1" id="KW-0540">Nuclease</keyword>
<evidence type="ECO:0000259" key="5">
    <source>
        <dbReference type="SMART" id="SM00507"/>
    </source>
</evidence>
<sequence length="282" mass="32206">MASKSESICSHPGCSRLTVNRYCDQHSDVIKSVHKTYNNERVDVDEVAFYNTSEWKMVRTAVLQRDFYMCQQCKAQGITTVANTVHHIVELKDDWDKRLDMTNLETVCTACHNKEHVKVKKGLGTSTQKQVYVVIGLPGSGKRTFIDLNKDEGRDIVIDIDKLISVMTDRPLHDRQHSAYDAVSMANDMADAIIDNIVLDKYNFKSVWIIRSAVTPSQASKLKTIGARFICMERDRFICERHVRDAGRTIAPNVFTQIEMNIEKVRGRVTVETFTAFQKIQK</sequence>
<dbReference type="PANTHER" id="PTHR41286:SF1">
    <property type="entry name" value="HNH NUCLEASE YAJD-RELATED"/>
    <property type="match status" value="1"/>
</dbReference>
<comment type="similarity">
    <text evidence="3">Belongs to the HNH nuclease family.</text>
</comment>
<evidence type="ECO:0000313" key="7">
    <source>
        <dbReference type="Proteomes" id="UP000295735"/>
    </source>
</evidence>
<feature type="domain" description="HNH nuclease" evidence="5">
    <location>
        <begin position="57"/>
        <end position="113"/>
    </location>
</feature>
<protein>
    <recommendedName>
        <fullName evidence="4">Putative HNH nuclease YajD</fullName>
    </recommendedName>
</protein>
<dbReference type="InterPro" id="IPR027417">
    <property type="entry name" value="P-loop_NTPase"/>
</dbReference>
<evidence type="ECO:0000256" key="4">
    <source>
        <dbReference type="ARBA" id="ARBA00040194"/>
    </source>
</evidence>
<dbReference type="Pfam" id="PF01844">
    <property type="entry name" value="HNH"/>
    <property type="match status" value="1"/>
</dbReference>
<dbReference type="EMBL" id="SCWC02000005">
    <property type="protein sequence ID" value="KAA1039128.1"/>
    <property type="molecule type" value="Genomic_DNA"/>
</dbReference>
<dbReference type="CDD" id="cd00085">
    <property type="entry name" value="HNHc"/>
    <property type="match status" value="1"/>
</dbReference>
<gene>
    <name evidence="6" type="ORF">ERX35_007900</name>
</gene>
<dbReference type="Proteomes" id="UP000295735">
    <property type="component" value="Unassembled WGS sequence"/>
</dbReference>
<dbReference type="InterPro" id="IPR003615">
    <property type="entry name" value="HNH_nuc"/>
</dbReference>
<evidence type="ECO:0000256" key="1">
    <source>
        <dbReference type="ARBA" id="ARBA00022722"/>
    </source>
</evidence>
<dbReference type="InterPro" id="IPR002711">
    <property type="entry name" value="HNH"/>
</dbReference>
<keyword evidence="6" id="KW-0255">Endonuclease</keyword>
<evidence type="ECO:0000256" key="3">
    <source>
        <dbReference type="ARBA" id="ARBA00038412"/>
    </source>
</evidence>
<dbReference type="Gene3D" id="3.40.50.300">
    <property type="entry name" value="P-loop containing nucleotide triphosphate hydrolases"/>
    <property type="match status" value="1"/>
</dbReference>
<dbReference type="Gene3D" id="1.10.30.50">
    <property type="match status" value="1"/>
</dbReference>
<comment type="caution">
    <text evidence="6">The sequence shown here is derived from an EMBL/GenBank/DDBJ whole genome shotgun (WGS) entry which is preliminary data.</text>
</comment>
<dbReference type="GO" id="GO:0004519">
    <property type="term" value="F:endonuclease activity"/>
    <property type="evidence" value="ECO:0007669"/>
    <property type="project" value="UniProtKB-KW"/>
</dbReference>